<evidence type="ECO:0000313" key="2">
    <source>
        <dbReference type="EMBL" id="KAF9503831.1"/>
    </source>
</evidence>
<sequence>MLGTIVYCACSASAWALLEYRQLPALNLHLASHLRNHNKEPPEKANARPRTRCCGCVVTSQTPYGNTRTENTPNETTRPNDATPRDATPRDATPRDAKPNETKPNNTKPSDAKPSDTKPRNAKPSDAKPNETTPSQPSRTKTREVVIHRPSGHANHTPAAAGQDIPPTTESPASRESECPNGRINE</sequence>
<dbReference type="EMBL" id="MU129296">
    <property type="protein sequence ID" value="KAF9503831.1"/>
    <property type="molecule type" value="Genomic_DNA"/>
</dbReference>
<accession>A0A9P6ADQ9</accession>
<feature type="region of interest" description="Disordered" evidence="1">
    <location>
        <begin position="57"/>
        <end position="186"/>
    </location>
</feature>
<dbReference type="OrthoDB" id="5592749at2759"/>
<feature type="compositionally biased region" description="Polar residues" evidence="1">
    <location>
        <begin position="130"/>
        <end position="139"/>
    </location>
</feature>
<name>A0A9P6ADQ9_9AGAM</name>
<protein>
    <submittedName>
        <fullName evidence="2">Uncharacterized protein</fullName>
    </submittedName>
</protein>
<dbReference type="Proteomes" id="UP000886523">
    <property type="component" value="Unassembled WGS sequence"/>
</dbReference>
<comment type="caution">
    <text evidence="2">The sequence shown here is derived from an EMBL/GenBank/DDBJ whole genome shotgun (WGS) entry which is preliminary data.</text>
</comment>
<gene>
    <name evidence="2" type="ORF">BS47DRAFT_1369242</name>
</gene>
<feature type="compositionally biased region" description="Basic and acidic residues" evidence="1">
    <location>
        <begin position="83"/>
        <end position="101"/>
    </location>
</feature>
<dbReference type="AlphaFoldDB" id="A0A9P6ADQ9"/>
<feature type="compositionally biased region" description="Low complexity" evidence="1">
    <location>
        <begin position="66"/>
        <end position="80"/>
    </location>
</feature>
<proteinExistence type="predicted"/>
<reference evidence="2" key="1">
    <citation type="journal article" date="2020" name="Nat. Commun.">
        <title>Large-scale genome sequencing of mycorrhizal fungi provides insights into the early evolution of symbiotic traits.</title>
        <authorList>
            <person name="Miyauchi S."/>
            <person name="Kiss E."/>
            <person name="Kuo A."/>
            <person name="Drula E."/>
            <person name="Kohler A."/>
            <person name="Sanchez-Garcia M."/>
            <person name="Morin E."/>
            <person name="Andreopoulos B."/>
            <person name="Barry K.W."/>
            <person name="Bonito G."/>
            <person name="Buee M."/>
            <person name="Carver A."/>
            <person name="Chen C."/>
            <person name="Cichocki N."/>
            <person name="Clum A."/>
            <person name="Culley D."/>
            <person name="Crous P.W."/>
            <person name="Fauchery L."/>
            <person name="Girlanda M."/>
            <person name="Hayes R.D."/>
            <person name="Keri Z."/>
            <person name="LaButti K."/>
            <person name="Lipzen A."/>
            <person name="Lombard V."/>
            <person name="Magnuson J."/>
            <person name="Maillard F."/>
            <person name="Murat C."/>
            <person name="Nolan M."/>
            <person name="Ohm R.A."/>
            <person name="Pangilinan J."/>
            <person name="Pereira M.F."/>
            <person name="Perotto S."/>
            <person name="Peter M."/>
            <person name="Pfister S."/>
            <person name="Riley R."/>
            <person name="Sitrit Y."/>
            <person name="Stielow J.B."/>
            <person name="Szollosi G."/>
            <person name="Zifcakova L."/>
            <person name="Stursova M."/>
            <person name="Spatafora J.W."/>
            <person name="Tedersoo L."/>
            <person name="Vaario L.M."/>
            <person name="Yamada A."/>
            <person name="Yan M."/>
            <person name="Wang P."/>
            <person name="Xu J."/>
            <person name="Bruns T."/>
            <person name="Baldrian P."/>
            <person name="Vilgalys R."/>
            <person name="Dunand C."/>
            <person name="Henrissat B."/>
            <person name="Grigoriev I.V."/>
            <person name="Hibbett D."/>
            <person name="Nagy L.G."/>
            <person name="Martin F.M."/>
        </authorList>
    </citation>
    <scope>NUCLEOTIDE SEQUENCE</scope>
    <source>
        <strain evidence="2">UP504</strain>
    </source>
</reference>
<organism evidence="2 3">
    <name type="scientific">Hydnum rufescens UP504</name>
    <dbReference type="NCBI Taxonomy" id="1448309"/>
    <lineage>
        <taxon>Eukaryota</taxon>
        <taxon>Fungi</taxon>
        <taxon>Dikarya</taxon>
        <taxon>Basidiomycota</taxon>
        <taxon>Agaricomycotina</taxon>
        <taxon>Agaricomycetes</taxon>
        <taxon>Cantharellales</taxon>
        <taxon>Hydnaceae</taxon>
        <taxon>Hydnum</taxon>
    </lineage>
</organism>
<evidence type="ECO:0000256" key="1">
    <source>
        <dbReference type="SAM" id="MobiDB-lite"/>
    </source>
</evidence>
<feature type="compositionally biased region" description="Basic and acidic residues" evidence="1">
    <location>
        <begin position="110"/>
        <end position="129"/>
    </location>
</feature>
<evidence type="ECO:0000313" key="3">
    <source>
        <dbReference type="Proteomes" id="UP000886523"/>
    </source>
</evidence>
<keyword evidence="3" id="KW-1185">Reference proteome</keyword>